<keyword evidence="2" id="KW-1185">Reference proteome</keyword>
<protein>
    <submittedName>
        <fullName evidence="1">Uncharacterized protein</fullName>
    </submittedName>
</protein>
<comment type="caution">
    <text evidence="1">The sequence shown here is derived from an EMBL/GenBank/DDBJ whole genome shotgun (WGS) entry which is preliminary data.</text>
</comment>
<evidence type="ECO:0000313" key="1">
    <source>
        <dbReference type="EMBL" id="MFC4635950.1"/>
    </source>
</evidence>
<dbReference type="Proteomes" id="UP001596043">
    <property type="component" value="Unassembled WGS sequence"/>
</dbReference>
<evidence type="ECO:0000313" key="2">
    <source>
        <dbReference type="Proteomes" id="UP001596043"/>
    </source>
</evidence>
<proteinExistence type="predicted"/>
<organism evidence="1 2">
    <name type="scientific">Dokdonia ponticola</name>
    <dbReference type="NCBI Taxonomy" id="2041041"/>
    <lineage>
        <taxon>Bacteria</taxon>
        <taxon>Pseudomonadati</taxon>
        <taxon>Bacteroidota</taxon>
        <taxon>Flavobacteriia</taxon>
        <taxon>Flavobacteriales</taxon>
        <taxon>Flavobacteriaceae</taxon>
        <taxon>Dokdonia</taxon>
    </lineage>
</organism>
<gene>
    <name evidence="1" type="ORF">ACFO3O_18710</name>
</gene>
<accession>A0ABV9I2M3</accession>
<dbReference type="RefSeq" id="WP_379981674.1">
    <property type="nucleotide sequence ID" value="NZ_JBHSFV010000013.1"/>
</dbReference>
<dbReference type="EMBL" id="JBHSFV010000013">
    <property type="protein sequence ID" value="MFC4635950.1"/>
    <property type="molecule type" value="Genomic_DNA"/>
</dbReference>
<reference evidence="2" key="1">
    <citation type="journal article" date="2019" name="Int. J. Syst. Evol. Microbiol.">
        <title>The Global Catalogue of Microorganisms (GCM) 10K type strain sequencing project: providing services to taxonomists for standard genome sequencing and annotation.</title>
        <authorList>
            <consortium name="The Broad Institute Genomics Platform"/>
            <consortium name="The Broad Institute Genome Sequencing Center for Infectious Disease"/>
            <person name="Wu L."/>
            <person name="Ma J."/>
        </authorList>
    </citation>
    <scope>NUCLEOTIDE SEQUENCE [LARGE SCALE GENOMIC DNA]</scope>
    <source>
        <strain evidence="2">YJ-61-S</strain>
    </source>
</reference>
<sequence>MHYLKSIGILFLLSCCQTHVSEHPAMGTWSNCTKDGIYWECKITDRSLLMVNTFSDEVWFFKLQVVDTNLVLSTYKNGPGLLINNDTLVTIEQSTNRIVLKSTYSWDSVELKKKELDFDPIDTLHFENWKSKVLADFKKRAALVNCPDTRTEEEKKLPILKADDSDEEIEITVTDSLGNRRRFYLTEEENILPMLEADDSDEEIQIIEIDSLGNRKCLDLNDF</sequence>
<name>A0ABV9I2M3_9FLAO</name>